<evidence type="ECO:0000313" key="2">
    <source>
        <dbReference type="Proteomes" id="UP000199513"/>
    </source>
</evidence>
<proteinExistence type="predicted"/>
<sequence length="62" mass="7183">MLSDKPSITDIFLEVREGVFTIDIEALDKSSLNKKLSKKSPKDCCHSYRKGKRCKDCPLRFY</sequence>
<dbReference type="EMBL" id="FONY01000004">
    <property type="protein sequence ID" value="SFE65323.1"/>
    <property type="molecule type" value="Genomic_DNA"/>
</dbReference>
<reference evidence="1 2" key="1">
    <citation type="submission" date="2016-10" db="EMBL/GenBank/DDBJ databases">
        <authorList>
            <person name="de Groot N.N."/>
        </authorList>
    </citation>
    <scope>NUCLEOTIDE SEQUENCE [LARGE SCALE GENOMIC DNA]</scope>
    <source>
        <strain>GEY</strain>
        <strain evidence="2">DSM 9560</strain>
    </source>
</reference>
<dbReference type="Proteomes" id="UP000199513">
    <property type="component" value="Unassembled WGS sequence"/>
</dbReference>
<organism evidence="1 2">
    <name type="scientific">Thermoflexibacter ruber</name>
    <dbReference type="NCBI Taxonomy" id="1003"/>
    <lineage>
        <taxon>Bacteria</taxon>
        <taxon>Pseudomonadati</taxon>
        <taxon>Bacteroidota</taxon>
        <taxon>Cytophagia</taxon>
        <taxon>Cytophagales</taxon>
        <taxon>Thermoflexibacteraceae</taxon>
        <taxon>Thermoflexibacter</taxon>
    </lineage>
</organism>
<accession>A0A1I2CBZ5</accession>
<protein>
    <submittedName>
        <fullName evidence="1">Uncharacterized protein</fullName>
    </submittedName>
</protein>
<name>A0A1I2CBZ5_9BACT</name>
<gene>
    <name evidence="1" type="ORF">SAMN04488541_1004176</name>
</gene>
<dbReference type="AlphaFoldDB" id="A0A1I2CBZ5"/>
<dbReference type="RefSeq" id="WP_143090787.1">
    <property type="nucleotide sequence ID" value="NZ_FONY01000004.1"/>
</dbReference>
<evidence type="ECO:0000313" key="1">
    <source>
        <dbReference type="EMBL" id="SFE65323.1"/>
    </source>
</evidence>
<dbReference type="STRING" id="1003.SAMN04488541_1004176"/>
<keyword evidence="2" id="KW-1185">Reference proteome</keyword>